<comment type="caution">
    <text evidence="4">The sequence shown here is derived from an EMBL/GenBank/DDBJ whole genome shotgun (WGS) entry which is preliminary data.</text>
</comment>
<feature type="non-terminal residue" evidence="4">
    <location>
        <position position="107"/>
    </location>
</feature>
<keyword evidence="1" id="KW-0539">Nucleus</keyword>
<dbReference type="Proteomes" id="UP001153678">
    <property type="component" value="Unassembled WGS sequence"/>
</dbReference>
<dbReference type="InterPro" id="IPR009071">
    <property type="entry name" value="HMG_box_dom"/>
</dbReference>
<keyword evidence="1" id="KW-0238">DNA-binding</keyword>
<feature type="DNA-binding region" description="HMG box" evidence="1">
    <location>
        <begin position="20"/>
        <end position="68"/>
    </location>
</feature>
<sequence length="107" mass="12814">MSDKSDNFVFIDCHPSITTKKKKPNMFILYRTEMLKYKPYNITMTEFSKMMSKEWRELPDYEKSKWQKYYHIIRDQQLQINTSGSPIEHLDENPTSAANPNLLTYLP</sequence>
<name>A0A9W4SU99_9GLOM</name>
<organism evidence="4 5">
    <name type="scientific">Funneliformis geosporum</name>
    <dbReference type="NCBI Taxonomy" id="1117311"/>
    <lineage>
        <taxon>Eukaryota</taxon>
        <taxon>Fungi</taxon>
        <taxon>Fungi incertae sedis</taxon>
        <taxon>Mucoromycota</taxon>
        <taxon>Glomeromycotina</taxon>
        <taxon>Glomeromycetes</taxon>
        <taxon>Glomerales</taxon>
        <taxon>Glomeraceae</taxon>
        <taxon>Funneliformis</taxon>
    </lineage>
</organism>
<gene>
    <name evidence="4" type="ORF">FWILDA_LOCUS10275</name>
</gene>
<keyword evidence="5" id="KW-1185">Reference proteome</keyword>
<dbReference type="AlphaFoldDB" id="A0A9W4SU99"/>
<dbReference type="SUPFAM" id="SSF47095">
    <property type="entry name" value="HMG-box"/>
    <property type="match status" value="1"/>
</dbReference>
<protein>
    <submittedName>
        <fullName evidence="4">15804_t:CDS:1</fullName>
    </submittedName>
</protein>
<evidence type="ECO:0000313" key="5">
    <source>
        <dbReference type="Proteomes" id="UP001153678"/>
    </source>
</evidence>
<dbReference type="GO" id="GO:0005634">
    <property type="term" value="C:nucleus"/>
    <property type="evidence" value="ECO:0007669"/>
    <property type="project" value="UniProtKB-UniRule"/>
</dbReference>
<dbReference type="GO" id="GO:0003677">
    <property type="term" value="F:DNA binding"/>
    <property type="evidence" value="ECO:0007669"/>
    <property type="project" value="UniProtKB-UniRule"/>
</dbReference>
<accession>A0A9W4SU99</accession>
<dbReference type="EMBL" id="CAMKVN010002608">
    <property type="protein sequence ID" value="CAI2181820.1"/>
    <property type="molecule type" value="Genomic_DNA"/>
</dbReference>
<proteinExistence type="predicted"/>
<evidence type="ECO:0000256" key="2">
    <source>
        <dbReference type="SAM" id="MobiDB-lite"/>
    </source>
</evidence>
<dbReference type="OrthoDB" id="1919336at2759"/>
<feature type="region of interest" description="Disordered" evidence="2">
    <location>
        <begin position="83"/>
        <end position="107"/>
    </location>
</feature>
<feature type="domain" description="HMG box" evidence="3">
    <location>
        <begin position="20"/>
        <end position="68"/>
    </location>
</feature>
<evidence type="ECO:0000259" key="3">
    <source>
        <dbReference type="PROSITE" id="PS50118"/>
    </source>
</evidence>
<feature type="compositionally biased region" description="Polar residues" evidence="2">
    <location>
        <begin position="93"/>
        <end position="107"/>
    </location>
</feature>
<dbReference type="InterPro" id="IPR036910">
    <property type="entry name" value="HMG_box_dom_sf"/>
</dbReference>
<reference evidence="4" key="1">
    <citation type="submission" date="2022-08" db="EMBL/GenBank/DDBJ databases">
        <authorList>
            <person name="Kallberg Y."/>
            <person name="Tangrot J."/>
            <person name="Rosling A."/>
        </authorList>
    </citation>
    <scope>NUCLEOTIDE SEQUENCE</scope>
    <source>
        <strain evidence="4">Wild A</strain>
    </source>
</reference>
<dbReference type="Pfam" id="PF09011">
    <property type="entry name" value="HMG_box_2"/>
    <property type="match status" value="1"/>
</dbReference>
<evidence type="ECO:0000256" key="1">
    <source>
        <dbReference type="PROSITE-ProRule" id="PRU00267"/>
    </source>
</evidence>
<dbReference type="PROSITE" id="PS50118">
    <property type="entry name" value="HMG_BOX_2"/>
    <property type="match status" value="1"/>
</dbReference>
<evidence type="ECO:0000313" key="4">
    <source>
        <dbReference type="EMBL" id="CAI2181820.1"/>
    </source>
</evidence>
<dbReference type="Gene3D" id="1.10.30.10">
    <property type="entry name" value="High mobility group box domain"/>
    <property type="match status" value="1"/>
</dbReference>